<organism evidence="1 2">
    <name type="scientific">Euplotes crassus</name>
    <dbReference type="NCBI Taxonomy" id="5936"/>
    <lineage>
        <taxon>Eukaryota</taxon>
        <taxon>Sar</taxon>
        <taxon>Alveolata</taxon>
        <taxon>Ciliophora</taxon>
        <taxon>Intramacronucleata</taxon>
        <taxon>Spirotrichea</taxon>
        <taxon>Hypotrichia</taxon>
        <taxon>Euplotida</taxon>
        <taxon>Euplotidae</taxon>
        <taxon>Moneuplotes</taxon>
    </lineage>
</organism>
<sequence length="135" mass="15077">MSESSFSSSHLKFNKKFKSEVVKDEASYLFNMPTLDSDKKLTVDTNSFVSKCTSLGMSPLKISCSKKPGKLNAFTVLKKITSTNGVSTNSSKSIMSYIIAPEVESRHPKENRINEFLATSKIFKINLREALDELK</sequence>
<comment type="caution">
    <text evidence="1">The sequence shown here is derived from an EMBL/GenBank/DDBJ whole genome shotgun (WGS) entry which is preliminary data.</text>
</comment>
<accession>A0AAD1UAY7</accession>
<gene>
    <name evidence="1" type="ORF">ECRASSUSDP1_LOCUS4855</name>
</gene>
<proteinExistence type="predicted"/>
<name>A0AAD1UAY7_EUPCR</name>
<reference evidence="1" key="1">
    <citation type="submission" date="2023-07" db="EMBL/GenBank/DDBJ databases">
        <authorList>
            <consortium name="AG Swart"/>
            <person name="Singh M."/>
            <person name="Singh A."/>
            <person name="Seah K."/>
            <person name="Emmerich C."/>
        </authorList>
    </citation>
    <scope>NUCLEOTIDE SEQUENCE</scope>
    <source>
        <strain evidence="1">DP1</strain>
    </source>
</reference>
<evidence type="ECO:0000313" key="1">
    <source>
        <dbReference type="EMBL" id="CAI2363519.1"/>
    </source>
</evidence>
<dbReference type="AlphaFoldDB" id="A0AAD1UAY7"/>
<dbReference type="EMBL" id="CAMPGE010004671">
    <property type="protein sequence ID" value="CAI2363519.1"/>
    <property type="molecule type" value="Genomic_DNA"/>
</dbReference>
<dbReference type="Proteomes" id="UP001295684">
    <property type="component" value="Unassembled WGS sequence"/>
</dbReference>
<protein>
    <submittedName>
        <fullName evidence="1">Uncharacterized protein</fullName>
    </submittedName>
</protein>
<evidence type="ECO:0000313" key="2">
    <source>
        <dbReference type="Proteomes" id="UP001295684"/>
    </source>
</evidence>
<keyword evidence="2" id="KW-1185">Reference proteome</keyword>